<keyword evidence="1" id="KW-0812">Transmembrane</keyword>
<keyword evidence="1" id="KW-0472">Membrane</keyword>
<reference evidence="2" key="1">
    <citation type="submission" date="2022-04" db="EMBL/GenBank/DDBJ databases">
        <title>Carnegiea gigantea Genome sequencing and assembly v2.</title>
        <authorList>
            <person name="Copetti D."/>
            <person name="Sanderson M.J."/>
            <person name="Burquez A."/>
            <person name="Wojciechowski M.F."/>
        </authorList>
    </citation>
    <scope>NUCLEOTIDE SEQUENCE</scope>
    <source>
        <strain evidence="2">SGP5-SGP5p</strain>
        <tissue evidence="2">Aerial part</tissue>
    </source>
</reference>
<organism evidence="2 3">
    <name type="scientific">Carnegiea gigantea</name>
    <dbReference type="NCBI Taxonomy" id="171969"/>
    <lineage>
        <taxon>Eukaryota</taxon>
        <taxon>Viridiplantae</taxon>
        <taxon>Streptophyta</taxon>
        <taxon>Embryophyta</taxon>
        <taxon>Tracheophyta</taxon>
        <taxon>Spermatophyta</taxon>
        <taxon>Magnoliopsida</taxon>
        <taxon>eudicotyledons</taxon>
        <taxon>Gunneridae</taxon>
        <taxon>Pentapetalae</taxon>
        <taxon>Caryophyllales</taxon>
        <taxon>Cactineae</taxon>
        <taxon>Cactaceae</taxon>
        <taxon>Cactoideae</taxon>
        <taxon>Echinocereeae</taxon>
        <taxon>Carnegiea</taxon>
    </lineage>
</organism>
<dbReference type="AlphaFoldDB" id="A0A9Q1JW86"/>
<evidence type="ECO:0000313" key="3">
    <source>
        <dbReference type="Proteomes" id="UP001153076"/>
    </source>
</evidence>
<protein>
    <recommendedName>
        <fullName evidence="4">Transmembrane protein</fullName>
    </recommendedName>
</protein>
<feature type="transmembrane region" description="Helical" evidence="1">
    <location>
        <begin position="12"/>
        <end position="36"/>
    </location>
</feature>
<dbReference type="Proteomes" id="UP001153076">
    <property type="component" value="Unassembled WGS sequence"/>
</dbReference>
<gene>
    <name evidence="2" type="ORF">Cgig2_024384</name>
</gene>
<evidence type="ECO:0000313" key="2">
    <source>
        <dbReference type="EMBL" id="KAJ8432229.1"/>
    </source>
</evidence>
<evidence type="ECO:0008006" key="4">
    <source>
        <dbReference type="Google" id="ProtNLM"/>
    </source>
</evidence>
<proteinExistence type="predicted"/>
<accession>A0A9Q1JW86</accession>
<dbReference type="EMBL" id="JAKOGI010000623">
    <property type="protein sequence ID" value="KAJ8432229.1"/>
    <property type="molecule type" value="Genomic_DNA"/>
</dbReference>
<name>A0A9Q1JW86_9CARY</name>
<evidence type="ECO:0000256" key="1">
    <source>
        <dbReference type="SAM" id="Phobius"/>
    </source>
</evidence>
<sequence>MGTNLLCLSLNAAAPFLLMTLFILGLYLLLGSLAALKGDSIARACSKVRSKLGEEWHKVRTQSILGVILKYKEAGDSKKEVILEGLPIARLGPPVLGLFSRVHYFRHEGRKWHWTVVFSYIILKITRSLCFFHGRLPKRIMDCFSIIPIRKVTPTRRTVNEEEVVLSVL</sequence>
<comment type="caution">
    <text evidence="2">The sequence shown here is derived from an EMBL/GenBank/DDBJ whole genome shotgun (WGS) entry which is preliminary data.</text>
</comment>
<keyword evidence="3" id="KW-1185">Reference proteome</keyword>
<keyword evidence="1" id="KW-1133">Transmembrane helix</keyword>